<dbReference type="Pfam" id="PF00028">
    <property type="entry name" value="Cadherin"/>
    <property type="match status" value="7"/>
</dbReference>
<sequence>MVAAEVQIIITDTNDNAPAIQPIRVTVLQEQSSEGTIITTVVANDPDQGDGGMVTYSILNQVDLPVSIDPNTGVITISEVIDREDISWVNFTVVVSDAGDPALTSTVDVNLRVTDINDNNPSFNQTIYVSMVNESSSVGECFTFIVASDADAGDFGAVTYTLSGGDGLFEISSETLIVDVTDTNEFAPTADPEFPFTLPEGEPPGTVVGEITAIDPDSPDTPLIYIISDIQPPGAEGIFTIDSETGEIILIGEIDSDNASFSDEYRINIIISDGGNPERTTTVVSVITIMDLNDTPPSFGQGYYNISVSEDFDTKNPVITLSATDPDENTALTYRITRGNEDSSFLISSDTGEIRLLGTFDHETRQLYELTVSVTDQGGLESTAVVDIHVTDVNDNEPRFTESLYQFSVCENEPTGFEIGRIQALDNDLSLSNNDIIYTILTGNEDGSLMLDPATGIITSTRPYDSEVEEGFTLTVEARNHRIQDGPITDTSVVSILIVDKNDNDPQFGRTDYSQNIRETETGTVDAIFATDIDSGVNGIVSYRIIEGNSLALFSIGETNGLLTLIRPISSLRDPVFEFQLVVEAFDMGNPSRSSNQTVVITVGDDNDRAPIFLVPRPGEVFELPENEPPGYFLVCLNATDRDPETTVKSSTNSSRLRPETGTTLVVLASDQGQPPRRTPLQIIIEVTDKADTDPEFPTDPDGTPVKQNLPPVPEGIATLTVLANVTRAVDPDLNSTIYYFIVSGNNDGLFEVHPTTGEIIVVGTLDFENQPTHTIVVKATNDVNFVPSGGPYDVSTDRTLKEVFISVTDINDNPHVFLDQLIVTGVPRDAPVDSAVITVSVNDPDANSVGNIMYRITRAVFISNQGGDPRTASGIFYIDEDTGTIRTNTRFVESDLDGFFELDIEAVDKETGVEVGTVVQIHVLESDQRVVLVIEDSVTNVRLKIDILRELLSNLTGGIVRIDDITAVVDENGNRIGQTMVFFHVVDRETNQIQDSGTVVRYNKFLGGGAAGAAGAARGQQLVITEKDSYDGRHNQGFDDTDFKKEYEYQEGIVNFDGEDMYVDQAHDALIMTSLVGKNSRRDNFAYGDGSSLNENGLIGEGGFHDNYFSEERTNSRESGLNRDGSFPSSPENQTVCLVAPSPEHKRHLHRDECLFSEPA</sequence>
<dbReference type="FunFam" id="2.60.40.60:FF:000116">
    <property type="entry name" value="Dachsous cadherin-related 2"/>
    <property type="match status" value="1"/>
</dbReference>
<feature type="domain" description="Cadherin" evidence="11">
    <location>
        <begin position="124"/>
        <end position="181"/>
    </location>
</feature>
<dbReference type="Gene3D" id="2.60.40.60">
    <property type="entry name" value="Cadherins"/>
    <property type="match status" value="9"/>
</dbReference>
<dbReference type="GO" id="GO:0007163">
    <property type="term" value="P:establishment or maintenance of cell polarity"/>
    <property type="evidence" value="ECO:0007669"/>
    <property type="project" value="UniProtKB-ARBA"/>
</dbReference>
<dbReference type="EMBL" id="MRZV01000089">
    <property type="protein sequence ID" value="PIK59217.1"/>
    <property type="molecule type" value="Genomic_DNA"/>
</dbReference>
<evidence type="ECO:0000256" key="5">
    <source>
        <dbReference type="ARBA" id="ARBA00022889"/>
    </source>
</evidence>
<dbReference type="SUPFAM" id="SSF49313">
    <property type="entry name" value="Cadherin-like"/>
    <property type="match status" value="9"/>
</dbReference>
<dbReference type="Proteomes" id="UP000230750">
    <property type="component" value="Unassembled WGS sequence"/>
</dbReference>
<proteinExistence type="predicted"/>
<dbReference type="GO" id="GO:0007156">
    <property type="term" value="P:homophilic cell adhesion via plasma membrane adhesion molecules"/>
    <property type="evidence" value="ECO:0007669"/>
    <property type="project" value="InterPro"/>
</dbReference>
<evidence type="ECO:0000256" key="3">
    <source>
        <dbReference type="ARBA" id="ARBA00022737"/>
    </source>
</evidence>
<dbReference type="STRING" id="307972.A0A2G8LG48"/>
<evidence type="ECO:0000256" key="8">
    <source>
        <dbReference type="ARBA" id="ARBA00023180"/>
    </source>
</evidence>
<feature type="domain" description="Cadherin" evidence="11">
    <location>
        <begin position="20"/>
        <end position="123"/>
    </location>
</feature>
<feature type="domain" description="Cadherin" evidence="11">
    <location>
        <begin position="300"/>
        <end position="400"/>
    </location>
</feature>
<feature type="domain" description="Cadherin" evidence="11">
    <location>
        <begin position="827"/>
        <end position="939"/>
    </location>
</feature>
<dbReference type="InterPro" id="IPR015919">
    <property type="entry name" value="Cadherin-like_sf"/>
</dbReference>
<dbReference type="FunFam" id="2.60.40.60:FF:000020">
    <property type="entry name" value="Dachsous cadherin-related 1b"/>
    <property type="match status" value="2"/>
</dbReference>
<dbReference type="OrthoDB" id="9990384at2759"/>
<evidence type="ECO:0000313" key="13">
    <source>
        <dbReference type="Proteomes" id="UP000230750"/>
    </source>
</evidence>
<dbReference type="CDD" id="cd11304">
    <property type="entry name" value="Cadherin_repeat"/>
    <property type="match status" value="8"/>
</dbReference>
<keyword evidence="7" id="KW-0472">Membrane</keyword>
<feature type="domain" description="Cadherin" evidence="11">
    <location>
        <begin position="525"/>
        <end position="613"/>
    </location>
</feature>
<dbReference type="PANTHER" id="PTHR24026">
    <property type="entry name" value="FAT ATYPICAL CADHERIN-RELATED"/>
    <property type="match status" value="1"/>
</dbReference>
<feature type="domain" description="Cadherin" evidence="11">
    <location>
        <begin position="713"/>
        <end position="818"/>
    </location>
</feature>
<name>A0A2G8LG48_STIJA</name>
<dbReference type="GO" id="GO:0005886">
    <property type="term" value="C:plasma membrane"/>
    <property type="evidence" value="ECO:0007669"/>
    <property type="project" value="InterPro"/>
</dbReference>
<feature type="domain" description="Cadherin" evidence="11">
    <location>
        <begin position="190"/>
        <end position="299"/>
    </location>
</feature>
<evidence type="ECO:0000256" key="1">
    <source>
        <dbReference type="ARBA" id="ARBA00004370"/>
    </source>
</evidence>
<accession>A0A2G8LG48</accession>
<feature type="domain" description="Cadherin" evidence="11">
    <location>
        <begin position="401"/>
        <end position="508"/>
    </location>
</feature>
<evidence type="ECO:0000256" key="2">
    <source>
        <dbReference type="ARBA" id="ARBA00022692"/>
    </source>
</evidence>
<evidence type="ECO:0000256" key="7">
    <source>
        <dbReference type="ARBA" id="ARBA00023136"/>
    </source>
</evidence>
<evidence type="ECO:0000256" key="4">
    <source>
        <dbReference type="ARBA" id="ARBA00022837"/>
    </source>
</evidence>
<dbReference type="AlphaFoldDB" id="A0A2G8LG48"/>
<feature type="domain" description="Cadherin" evidence="11">
    <location>
        <begin position="622"/>
        <end position="697"/>
    </location>
</feature>
<dbReference type="InterPro" id="IPR020894">
    <property type="entry name" value="Cadherin_CS"/>
</dbReference>
<keyword evidence="6" id="KW-1133">Transmembrane helix</keyword>
<evidence type="ECO:0000256" key="9">
    <source>
        <dbReference type="PROSITE-ProRule" id="PRU00043"/>
    </source>
</evidence>
<dbReference type="PRINTS" id="PR00205">
    <property type="entry name" value="CADHERIN"/>
</dbReference>
<keyword evidence="4 9" id="KW-0106">Calcium</keyword>
<dbReference type="SMART" id="SM00112">
    <property type="entry name" value="CA"/>
    <property type="match status" value="7"/>
</dbReference>
<evidence type="ECO:0000313" key="12">
    <source>
        <dbReference type="EMBL" id="PIK59217.1"/>
    </source>
</evidence>
<dbReference type="InterPro" id="IPR002126">
    <property type="entry name" value="Cadherin-like_dom"/>
</dbReference>
<dbReference type="PROSITE" id="PS50268">
    <property type="entry name" value="CADHERIN_2"/>
    <property type="match status" value="9"/>
</dbReference>
<reference evidence="12 13" key="1">
    <citation type="journal article" date="2017" name="PLoS Biol.">
        <title>The sea cucumber genome provides insights into morphological evolution and visceral regeneration.</title>
        <authorList>
            <person name="Zhang X."/>
            <person name="Sun L."/>
            <person name="Yuan J."/>
            <person name="Sun Y."/>
            <person name="Gao Y."/>
            <person name="Zhang L."/>
            <person name="Li S."/>
            <person name="Dai H."/>
            <person name="Hamel J.F."/>
            <person name="Liu C."/>
            <person name="Yu Y."/>
            <person name="Liu S."/>
            <person name="Lin W."/>
            <person name="Guo K."/>
            <person name="Jin S."/>
            <person name="Xu P."/>
            <person name="Storey K.B."/>
            <person name="Huan P."/>
            <person name="Zhang T."/>
            <person name="Zhou Y."/>
            <person name="Zhang J."/>
            <person name="Lin C."/>
            <person name="Li X."/>
            <person name="Xing L."/>
            <person name="Huo D."/>
            <person name="Sun M."/>
            <person name="Wang L."/>
            <person name="Mercier A."/>
            <person name="Li F."/>
            <person name="Yang H."/>
            <person name="Xiang J."/>
        </authorList>
    </citation>
    <scope>NUCLEOTIDE SEQUENCE [LARGE SCALE GENOMIC DNA]</scope>
    <source>
        <strain evidence="12">Shaxun</strain>
        <tissue evidence="12">Muscle</tissue>
    </source>
</reference>
<keyword evidence="3" id="KW-0677">Repeat</keyword>
<keyword evidence="5" id="KW-0130">Cell adhesion</keyword>
<evidence type="ECO:0000259" key="11">
    <source>
        <dbReference type="PROSITE" id="PS50268"/>
    </source>
</evidence>
<dbReference type="PANTHER" id="PTHR24026:SF136">
    <property type="entry name" value="PROTOCADHERIN-23"/>
    <property type="match status" value="1"/>
</dbReference>
<evidence type="ECO:0000256" key="6">
    <source>
        <dbReference type="ARBA" id="ARBA00022989"/>
    </source>
</evidence>
<dbReference type="FunFam" id="2.60.40.60:FF:000106">
    <property type="entry name" value="FAT atypical cadherin 4"/>
    <property type="match status" value="1"/>
</dbReference>
<evidence type="ECO:0000256" key="10">
    <source>
        <dbReference type="SAM" id="MobiDB-lite"/>
    </source>
</evidence>
<keyword evidence="13" id="KW-1185">Reference proteome</keyword>
<comment type="caution">
    <text evidence="12">The sequence shown here is derived from an EMBL/GenBank/DDBJ whole genome shotgun (WGS) entry which is preliminary data.</text>
</comment>
<gene>
    <name evidence="12" type="ORF">BSL78_03856</name>
</gene>
<organism evidence="12 13">
    <name type="scientific">Stichopus japonicus</name>
    <name type="common">Sea cucumber</name>
    <dbReference type="NCBI Taxonomy" id="307972"/>
    <lineage>
        <taxon>Eukaryota</taxon>
        <taxon>Metazoa</taxon>
        <taxon>Echinodermata</taxon>
        <taxon>Eleutherozoa</taxon>
        <taxon>Echinozoa</taxon>
        <taxon>Holothuroidea</taxon>
        <taxon>Aspidochirotacea</taxon>
        <taxon>Aspidochirotida</taxon>
        <taxon>Stichopodidae</taxon>
        <taxon>Apostichopus</taxon>
    </lineage>
</organism>
<feature type="compositionally biased region" description="Polar residues" evidence="10">
    <location>
        <begin position="1128"/>
        <end position="1137"/>
    </location>
</feature>
<feature type="region of interest" description="Disordered" evidence="10">
    <location>
        <begin position="1114"/>
        <end position="1137"/>
    </location>
</feature>
<dbReference type="GO" id="GO:0005509">
    <property type="term" value="F:calcium ion binding"/>
    <property type="evidence" value="ECO:0007669"/>
    <property type="project" value="UniProtKB-UniRule"/>
</dbReference>
<protein>
    <recommendedName>
        <fullName evidence="11">Cadherin domain-containing protein</fullName>
    </recommendedName>
</protein>
<dbReference type="PROSITE" id="PS00232">
    <property type="entry name" value="CADHERIN_1"/>
    <property type="match status" value="2"/>
</dbReference>
<keyword evidence="8" id="KW-0325">Glycoprotein</keyword>
<keyword evidence="2" id="KW-0812">Transmembrane</keyword>
<comment type="subcellular location">
    <subcellularLocation>
        <location evidence="1">Membrane</location>
    </subcellularLocation>
</comment>